<name>A0A7J3VTR0_CALS0</name>
<reference evidence="1" key="1">
    <citation type="journal article" date="2020" name="mSystems">
        <title>Genome- and Community-Level Interaction Insights into Carbon Utilization and Element Cycling Functions of Hydrothermarchaeota in Hydrothermal Sediment.</title>
        <authorList>
            <person name="Zhou Z."/>
            <person name="Liu Y."/>
            <person name="Xu W."/>
            <person name="Pan J."/>
            <person name="Luo Z.H."/>
            <person name="Li M."/>
        </authorList>
    </citation>
    <scope>NUCLEOTIDE SEQUENCE [LARGE SCALE GENOMIC DNA]</scope>
    <source>
        <strain evidence="1">SpSt-1074</strain>
    </source>
</reference>
<dbReference type="EMBL" id="DRXH01000016">
    <property type="protein sequence ID" value="HHM43743.1"/>
    <property type="molecule type" value="Genomic_DNA"/>
</dbReference>
<evidence type="ECO:0000313" key="1">
    <source>
        <dbReference type="EMBL" id="HHM43743.1"/>
    </source>
</evidence>
<gene>
    <name evidence="1" type="ORF">ENM31_00400</name>
</gene>
<comment type="caution">
    <text evidence="1">The sequence shown here is derived from an EMBL/GenBank/DDBJ whole genome shotgun (WGS) entry which is preliminary data.</text>
</comment>
<evidence type="ECO:0008006" key="2">
    <source>
        <dbReference type="Google" id="ProtNLM"/>
    </source>
</evidence>
<organism evidence="1">
    <name type="scientific">Caldiarchaeum subterraneum</name>
    <dbReference type="NCBI Taxonomy" id="311458"/>
    <lineage>
        <taxon>Archaea</taxon>
        <taxon>Nitrososphaerota</taxon>
        <taxon>Candidatus Caldarchaeales</taxon>
        <taxon>Candidatus Caldarchaeaceae</taxon>
        <taxon>Candidatus Caldarchaeum</taxon>
    </lineage>
</organism>
<protein>
    <recommendedName>
        <fullName evidence="2">FkbM family methyltransferase</fullName>
    </recommendedName>
</protein>
<dbReference type="AlphaFoldDB" id="A0A7J3VTR0"/>
<dbReference type="SUPFAM" id="SSF53335">
    <property type="entry name" value="S-adenosyl-L-methionine-dependent methyltransferases"/>
    <property type="match status" value="1"/>
</dbReference>
<dbReference type="InterPro" id="IPR029063">
    <property type="entry name" value="SAM-dependent_MTases_sf"/>
</dbReference>
<proteinExistence type="predicted"/>
<sequence>MDVGGYLGETAFLFHKWGAAHLTVYEPDPLLARFVEQNLKLNRVNFNFRPSFVGVCCSEKSVDWNTVLSEKFDIAKVDREGCEVFLLDVADEVLAKVPEWVIECHRPAVLHKLGRKFSKAGFSVRFKPYYWDGPLYNLVGKFTSIGDSIPKTTSLTLLYAKYIVDNSMLSGDKFLK</sequence>
<accession>A0A7J3VTR0</accession>